<proteinExistence type="predicted"/>
<keyword evidence="1" id="KW-0175">Coiled coil</keyword>
<comment type="caution">
    <text evidence="3">The sequence shown here is derived from an EMBL/GenBank/DDBJ whole genome shotgun (WGS) entry which is preliminary data.</text>
</comment>
<dbReference type="Proteomes" id="UP000559256">
    <property type="component" value="Unassembled WGS sequence"/>
</dbReference>
<evidence type="ECO:0000256" key="1">
    <source>
        <dbReference type="SAM" id="Coils"/>
    </source>
</evidence>
<accession>A0A8H5GIE3</accession>
<feature type="coiled-coil region" evidence="1">
    <location>
        <begin position="112"/>
        <end position="182"/>
    </location>
</feature>
<organism evidence="3 4">
    <name type="scientific">Tetrapyrgos nigripes</name>
    <dbReference type="NCBI Taxonomy" id="182062"/>
    <lineage>
        <taxon>Eukaryota</taxon>
        <taxon>Fungi</taxon>
        <taxon>Dikarya</taxon>
        <taxon>Basidiomycota</taxon>
        <taxon>Agaricomycotina</taxon>
        <taxon>Agaricomycetes</taxon>
        <taxon>Agaricomycetidae</taxon>
        <taxon>Agaricales</taxon>
        <taxon>Marasmiineae</taxon>
        <taxon>Marasmiaceae</taxon>
        <taxon>Tetrapyrgos</taxon>
    </lineage>
</organism>
<feature type="compositionally biased region" description="Basic and acidic residues" evidence="2">
    <location>
        <begin position="63"/>
        <end position="77"/>
    </location>
</feature>
<feature type="compositionally biased region" description="Polar residues" evidence="2">
    <location>
        <begin position="32"/>
        <end position="44"/>
    </location>
</feature>
<dbReference type="EMBL" id="JAACJM010000027">
    <property type="protein sequence ID" value="KAF5365433.1"/>
    <property type="molecule type" value="Genomic_DNA"/>
</dbReference>
<feature type="region of interest" description="Disordered" evidence="2">
    <location>
        <begin position="1"/>
        <end position="105"/>
    </location>
</feature>
<keyword evidence="4" id="KW-1185">Reference proteome</keyword>
<sequence length="226" mass="25840">MSDISPTMKRRSETSENAFCSPLSKRLATGRSPLSNISTASNSIPIFRSPGWPGRVHQSKVSVKVESEVEQRSHIEETETIAEPESQLESQTQSDSQEGTQDDETYSYVRQISGLDRNLKEKTKELTGIRKELDSAVCQLDMVKTELKVTVEVLLKRTTLERDEAQKERDEARKMTRHLTKELTESRRTTHSLQNQLTDCQRQLDRHQQFFRLWAGLISDNTGTSQ</sequence>
<name>A0A8H5GIE3_9AGAR</name>
<evidence type="ECO:0000313" key="3">
    <source>
        <dbReference type="EMBL" id="KAF5365433.1"/>
    </source>
</evidence>
<gene>
    <name evidence="3" type="ORF">D9758_010855</name>
</gene>
<protein>
    <submittedName>
        <fullName evidence="3">Uncharacterized protein</fullName>
    </submittedName>
</protein>
<reference evidence="3 4" key="1">
    <citation type="journal article" date="2020" name="ISME J.">
        <title>Uncovering the hidden diversity of litter-decomposition mechanisms in mushroom-forming fungi.</title>
        <authorList>
            <person name="Floudas D."/>
            <person name="Bentzer J."/>
            <person name="Ahren D."/>
            <person name="Johansson T."/>
            <person name="Persson P."/>
            <person name="Tunlid A."/>
        </authorList>
    </citation>
    <scope>NUCLEOTIDE SEQUENCE [LARGE SCALE GENOMIC DNA]</scope>
    <source>
        <strain evidence="3 4">CBS 291.85</strain>
    </source>
</reference>
<dbReference type="AlphaFoldDB" id="A0A8H5GIE3"/>
<evidence type="ECO:0000313" key="4">
    <source>
        <dbReference type="Proteomes" id="UP000559256"/>
    </source>
</evidence>
<feature type="compositionally biased region" description="Polar residues" evidence="2">
    <location>
        <begin position="87"/>
        <end position="99"/>
    </location>
</feature>
<evidence type="ECO:0000256" key="2">
    <source>
        <dbReference type="SAM" id="MobiDB-lite"/>
    </source>
</evidence>